<dbReference type="PANTHER" id="PTHR37540">
    <property type="entry name" value="TRANSCRIPTION FACTOR (ACR-2), PUTATIVE-RELATED-RELATED"/>
    <property type="match status" value="1"/>
</dbReference>
<gene>
    <name evidence="4" type="ORF">B0H66DRAFT_219062</name>
</gene>
<dbReference type="InterPro" id="IPR036864">
    <property type="entry name" value="Zn2-C6_fun-type_DNA-bd_sf"/>
</dbReference>
<dbReference type="Pfam" id="PF11951">
    <property type="entry name" value="Fungal_trans_2"/>
    <property type="match status" value="1"/>
</dbReference>
<evidence type="ECO:0000313" key="4">
    <source>
        <dbReference type="EMBL" id="KAK3323051.1"/>
    </source>
</evidence>
<evidence type="ECO:0000313" key="5">
    <source>
        <dbReference type="Proteomes" id="UP001283341"/>
    </source>
</evidence>
<name>A0AAE0IDH5_9PEZI</name>
<dbReference type="SUPFAM" id="SSF57701">
    <property type="entry name" value="Zn2/Cys6 DNA-binding domain"/>
    <property type="match status" value="1"/>
</dbReference>
<feature type="compositionally biased region" description="Low complexity" evidence="2">
    <location>
        <begin position="137"/>
        <end position="149"/>
    </location>
</feature>
<dbReference type="GO" id="GO:0000981">
    <property type="term" value="F:DNA-binding transcription factor activity, RNA polymerase II-specific"/>
    <property type="evidence" value="ECO:0007669"/>
    <property type="project" value="InterPro"/>
</dbReference>
<feature type="region of interest" description="Disordered" evidence="2">
    <location>
        <begin position="81"/>
        <end position="166"/>
    </location>
</feature>
<protein>
    <recommendedName>
        <fullName evidence="3">Zn(2)-C6 fungal-type domain-containing protein</fullName>
    </recommendedName>
</protein>
<dbReference type="GO" id="GO:0008270">
    <property type="term" value="F:zinc ion binding"/>
    <property type="evidence" value="ECO:0007669"/>
    <property type="project" value="InterPro"/>
</dbReference>
<dbReference type="PROSITE" id="PS00463">
    <property type="entry name" value="ZN2_CY6_FUNGAL_1"/>
    <property type="match status" value="1"/>
</dbReference>
<feature type="compositionally biased region" description="Polar residues" evidence="2">
    <location>
        <begin position="113"/>
        <end position="128"/>
    </location>
</feature>
<feature type="compositionally biased region" description="Low complexity" evidence="2">
    <location>
        <begin position="81"/>
        <end position="92"/>
    </location>
</feature>
<sequence>MTAVFTDSSAHGGRPTPHINAIIMQPAAKSRASGRRQQQPRLYKSCNECRRRKQKCIFTTASSRCLNCAKRWPQVDCVFSGESSDTNSSSSSTMAGNIEVEVTSSRDFRDDPLSSSSARNRQHPTQWSVYLLPPPNKSDSNSSSEQSPEATTAEQHEESDDYDLPNSRSSLVICGRGFEGPEPCGSVGGVLDAVNNCLNGSVIENTARNTELFYFFLRFVAPNMVSIDGEHLPVMMRTVMMPWMLQSPIFPNIAILMASVVQVLEKGREAGSSSEPLEIKIKVLALMNRVLGGEYDLSDVLRCVINLVIIEWFWGADDSMWAHLRGLKELVNMRGGPAAIHDPLFATVLMLIDYAVACCFETDLCVQDGEAAKRSAPPYPPPPDESLVCPLGEFPKSFAALRDKFELDEKAARILDDVRFLTLSITSSSSSTGNDASTTLVSRSTAKFRSTASSLHERLEALGRNTTGKGGSEVVNEEATLVTETIRLAALIYSNAIMSLRPVSEIKDDCITETLCRNLRGVSPHRWKRIPGIYLWVLVIAAPHKAHNEGDGYVDIDKELRKRYFRRKMATAAQAIGQEEFFLAISYLRSFWLVQRWIVKEGGRHPAFPAWQGRSG</sequence>
<accession>A0AAE0IDH5</accession>
<dbReference type="Gene3D" id="4.10.240.10">
    <property type="entry name" value="Zn(2)-C6 fungal-type DNA-binding domain"/>
    <property type="match status" value="1"/>
</dbReference>
<evidence type="ECO:0000256" key="2">
    <source>
        <dbReference type="SAM" id="MobiDB-lite"/>
    </source>
</evidence>
<dbReference type="PANTHER" id="PTHR37540:SF5">
    <property type="entry name" value="TRANSCRIPTION FACTOR DOMAIN-CONTAINING PROTEIN"/>
    <property type="match status" value="1"/>
</dbReference>
<dbReference type="SMART" id="SM00066">
    <property type="entry name" value="GAL4"/>
    <property type="match status" value="1"/>
</dbReference>
<evidence type="ECO:0000256" key="1">
    <source>
        <dbReference type="ARBA" id="ARBA00023242"/>
    </source>
</evidence>
<proteinExistence type="predicted"/>
<dbReference type="InterPro" id="IPR021858">
    <property type="entry name" value="Fun_TF"/>
</dbReference>
<keyword evidence="1" id="KW-0539">Nucleus</keyword>
<dbReference type="AlphaFoldDB" id="A0AAE0IDH5"/>
<reference evidence="4" key="2">
    <citation type="submission" date="2023-06" db="EMBL/GenBank/DDBJ databases">
        <authorList>
            <consortium name="Lawrence Berkeley National Laboratory"/>
            <person name="Haridas S."/>
            <person name="Hensen N."/>
            <person name="Bonometti L."/>
            <person name="Westerberg I."/>
            <person name="Brannstrom I.O."/>
            <person name="Guillou S."/>
            <person name="Cros-Aarteil S."/>
            <person name="Calhoun S."/>
            <person name="Kuo A."/>
            <person name="Mondo S."/>
            <person name="Pangilinan J."/>
            <person name="Riley R."/>
            <person name="Labutti K."/>
            <person name="Andreopoulos B."/>
            <person name="Lipzen A."/>
            <person name="Chen C."/>
            <person name="Yanf M."/>
            <person name="Daum C."/>
            <person name="Ng V."/>
            <person name="Clum A."/>
            <person name="Steindorff A."/>
            <person name="Ohm R."/>
            <person name="Martin F."/>
            <person name="Silar P."/>
            <person name="Natvig D."/>
            <person name="Lalanne C."/>
            <person name="Gautier V."/>
            <person name="Ament-Velasquez S.L."/>
            <person name="Kruys A."/>
            <person name="Hutchinson M.I."/>
            <person name="Powell A.J."/>
            <person name="Barry K."/>
            <person name="Miller A.N."/>
            <person name="Grigoriev I.V."/>
            <person name="Debuchy R."/>
            <person name="Gladieux P."/>
            <person name="Thoren M.H."/>
            <person name="Johannesson H."/>
        </authorList>
    </citation>
    <scope>NUCLEOTIDE SEQUENCE</scope>
    <source>
        <strain evidence="4">CBS 118394</strain>
    </source>
</reference>
<dbReference type="EMBL" id="JAUEDM010000003">
    <property type="protein sequence ID" value="KAK3323051.1"/>
    <property type="molecule type" value="Genomic_DNA"/>
</dbReference>
<dbReference type="PROSITE" id="PS50048">
    <property type="entry name" value="ZN2_CY6_FUNGAL_2"/>
    <property type="match status" value="1"/>
</dbReference>
<evidence type="ECO:0000259" key="3">
    <source>
        <dbReference type="PROSITE" id="PS50048"/>
    </source>
</evidence>
<comment type="caution">
    <text evidence="4">The sequence shown here is derived from an EMBL/GenBank/DDBJ whole genome shotgun (WGS) entry which is preliminary data.</text>
</comment>
<reference evidence="4" key="1">
    <citation type="journal article" date="2023" name="Mol. Phylogenet. Evol.">
        <title>Genome-scale phylogeny and comparative genomics of the fungal order Sordariales.</title>
        <authorList>
            <person name="Hensen N."/>
            <person name="Bonometti L."/>
            <person name="Westerberg I."/>
            <person name="Brannstrom I.O."/>
            <person name="Guillou S."/>
            <person name="Cros-Aarteil S."/>
            <person name="Calhoun S."/>
            <person name="Haridas S."/>
            <person name="Kuo A."/>
            <person name="Mondo S."/>
            <person name="Pangilinan J."/>
            <person name="Riley R."/>
            <person name="LaButti K."/>
            <person name="Andreopoulos B."/>
            <person name="Lipzen A."/>
            <person name="Chen C."/>
            <person name="Yan M."/>
            <person name="Daum C."/>
            <person name="Ng V."/>
            <person name="Clum A."/>
            <person name="Steindorff A."/>
            <person name="Ohm R.A."/>
            <person name="Martin F."/>
            <person name="Silar P."/>
            <person name="Natvig D.O."/>
            <person name="Lalanne C."/>
            <person name="Gautier V."/>
            <person name="Ament-Velasquez S.L."/>
            <person name="Kruys A."/>
            <person name="Hutchinson M.I."/>
            <person name="Powell A.J."/>
            <person name="Barry K."/>
            <person name="Miller A.N."/>
            <person name="Grigoriev I.V."/>
            <person name="Debuchy R."/>
            <person name="Gladieux P."/>
            <person name="Hiltunen Thoren M."/>
            <person name="Johannesson H."/>
        </authorList>
    </citation>
    <scope>NUCLEOTIDE SEQUENCE</scope>
    <source>
        <strain evidence="4">CBS 118394</strain>
    </source>
</reference>
<dbReference type="InterPro" id="IPR001138">
    <property type="entry name" value="Zn2Cys6_DnaBD"/>
</dbReference>
<dbReference type="Proteomes" id="UP001283341">
    <property type="component" value="Unassembled WGS sequence"/>
</dbReference>
<dbReference type="CDD" id="cd00067">
    <property type="entry name" value="GAL4"/>
    <property type="match status" value="1"/>
</dbReference>
<feature type="domain" description="Zn(2)-C6 fungal-type" evidence="3">
    <location>
        <begin position="45"/>
        <end position="79"/>
    </location>
</feature>
<keyword evidence="5" id="KW-1185">Reference proteome</keyword>
<organism evidence="4 5">
    <name type="scientific">Apodospora peruviana</name>
    <dbReference type="NCBI Taxonomy" id="516989"/>
    <lineage>
        <taxon>Eukaryota</taxon>
        <taxon>Fungi</taxon>
        <taxon>Dikarya</taxon>
        <taxon>Ascomycota</taxon>
        <taxon>Pezizomycotina</taxon>
        <taxon>Sordariomycetes</taxon>
        <taxon>Sordariomycetidae</taxon>
        <taxon>Sordariales</taxon>
        <taxon>Lasiosphaeriaceae</taxon>
        <taxon>Apodospora</taxon>
    </lineage>
</organism>